<dbReference type="EMBL" id="CAJPWZ010003109">
    <property type="protein sequence ID" value="CAG2252148.1"/>
    <property type="molecule type" value="Genomic_DNA"/>
</dbReference>
<name>A0A8S3VBG7_MYTED</name>
<evidence type="ECO:0000313" key="1">
    <source>
        <dbReference type="EMBL" id="CAG2252148.1"/>
    </source>
</evidence>
<reference evidence="1" key="1">
    <citation type="submission" date="2021-03" db="EMBL/GenBank/DDBJ databases">
        <authorList>
            <person name="Bekaert M."/>
        </authorList>
    </citation>
    <scope>NUCLEOTIDE SEQUENCE</scope>
</reference>
<organism evidence="1 2">
    <name type="scientific">Mytilus edulis</name>
    <name type="common">Blue mussel</name>
    <dbReference type="NCBI Taxonomy" id="6550"/>
    <lineage>
        <taxon>Eukaryota</taxon>
        <taxon>Metazoa</taxon>
        <taxon>Spiralia</taxon>
        <taxon>Lophotrochozoa</taxon>
        <taxon>Mollusca</taxon>
        <taxon>Bivalvia</taxon>
        <taxon>Autobranchia</taxon>
        <taxon>Pteriomorphia</taxon>
        <taxon>Mytilida</taxon>
        <taxon>Mytiloidea</taxon>
        <taxon>Mytilidae</taxon>
        <taxon>Mytilinae</taxon>
        <taxon>Mytilus</taxon>
    </lineage>
</organism>
<dbReference type="OrthoDB" id="6159927at2759"/>
<comment type="caution">
    <text evidence="1">The sequence shown here is derived from an EMBL/GenBank/DDBJ whole genome shotgun (WGS) entry which is preliminary data.</text>
</comment>
<dbReference type="AlphaFoldDB" id="A0A8S3VBG7"/>
<gene>
    <name evidence="1" type="ORF">MEDL_63750</name>
</gene>
<accession>A0A8S3VBG7</accession>
<proteinExistence type="predicted"/>
<sequence length="288" mass="32358">MGNWYEAVDEKGLEANKRGLIVSCEDLFNCTKYVILKVIMQEQSAVWIMKHFFRHSRDLDPRGAGVLKPLEIPKAMSVACEILTTRLKSDSPATRSKTITSEFRGFDIEPVSLYDLQRSEGNVILEYLVRKRTDSFHLKVGISNERAQTLLLNHGNLGMICPSIGRSRYFSSKHHTIVDEVCVQLHCSKKGIIPIGNEHFPITINGYPTDVIESQPYLLSNLRIGDEVSSLTTSGTLGGFVRYLDVYDCFLTCAHVLYDQKTLLDSSSKLPGATAYINTDMDINNVEM</sequence>
<protein>
    <submittedName>
        <fullName evidence="1">Uncharacterized protein</fullName>
    </submittedName>
</protein>
<keyword evidence="2" id="KW-1185">Reference proteome</keyword>
<evidence type="ECO:0000313" key="2">
    <source>
        <dbReference type="Proteomes" id="UP000683360"/>
    </source>
</evidence>
<dbReference type="Proteomes" id="UP000683360">
    <property type="component" value="Unassembled WGS sequence"/>
</dbReference>